<dbReference type="Proteomes" id="UP000290567">
    <property type="component" value="Unassembled WGS sequence"/>
</dbReference>
<dbReference type="RefSeq" id="WP_146622651.1">
    <property type="nucleotide sequence ID" value="NZ_BJCC01000015.1"/>
</dbReference>
<dbReference type="AlphaFoldDB" id="A0A4P5P9H1"/>
<dbReference type="CDD" id="cd00093">
    <property type="entry name" value="HTH_XRE"/>
    <property type="match status" value="1"/>
</dbReference>
<accession>A0A4P5P9H1</accession>
<dbReference type="PROSITE" id="PS50943">
    <property type="entry name" value="HTH_CROC1"/>
    <property type="match status" value="1"/>
</dbReference>
<protein>
    <submittedName>
        <fullName evidence="3">XRE family transcriptional regulator</fullName>
    </submittedName>
</protein>
<evidence type="ECO:0000256" key="1">
    <source>
        <dbReference type="ARBA" id="ARBA00023125"/>
    </source>
</evidence>
<organism evidence="3 4">
    <name type="scientific">Enterococcus florum</name>
    <dbReference type="NCBI Taxonomy" id="2480627"/>
    <lineage>
        <taxon>Bacteria</taxon>
        <taxon>Bacillati</taxon>
        <taxon>Bacillota</taxon>
        <taxon>Bacilli</taxon>
        <taxon>Lactobacillales</taxon>
        <taxon>Enterococcaceae</taxon>
        <taxon>Enterococcus</taxon>
    </lineage>
</organism>
<dbReference type="PANTHER" id="PTHR46558:SF11">
    <property type="entry name" value="HTH-TYPE TRANSCRIPTIONAL REGULATOR XRE"/>
    <property type="match status" value="1"/>
</dbReference>
<dbReference type="SMART" id="SM00530">
    <property type="entry name" value="HTH_XRE"/>
    <property type="match status" value="1"/>
</dbReference>
<feature type="domain" description="HTH cro/C1-type" evidence="2">
    <location>
        <begin position="10"/>
        <end position="64"/>
    </location>
</feature>
<comment type="caution">
    <text evidence="3">The sequence shown here is derived from an EMBL/GenBank/DDBJ whole genome shotgun (WGS) entry which is preliminary data.</text>
</comment>
<dbReference type="Gene3D" id="1.10.260.40">
    <property type="entry name" value="lambda repressor-like DNA-binding domains"/>
    <property type="match status" value="1"/>
</dbReference>
<evidence type="ECO:0000313" key="4">
    <source>
        <dbReference type="Proteomes" id="UP000290567"/>
    </source>
</evidence>
<dbReference type="Pfam" id="PF01381">
    <property type="entry name" value="HTH_3"/>
    <property type="match status" value="1"/>
</dbReference>
<proteinExistence type="predicted"/>
<dbReference type="EMBL" id="BJCC01000015">
    <property type="protein sequence ID" value="GCF94216.1"/>
    <property type="molecule type" value="Genomic_DNA"/>
</dbReference>
<gene>
    <name evidence="3" type="ORF">NRIC_21070</name>
</gene>
<name>A0A4P5P9H1_9ENTE</name>
<dbReference type="SUPFAM" id="SSF47413">
    <property type="entry name" value="lambda repressor-like DNA-binding domains"/>
    <property type="match status" value="1"/>
</dbReference>
<dbReference type="InterPro" id="IPR001387">
    <property type="entry name" value="Cro/C1-type_HTH"/>
</dbReference>
<dbReference type="GO" id="GO:0016491">
    <property type="term" value="F:oxidoreductase activity"/>
    <property type="evidence" value="ECO:0007669"/>
    <property type="project" value="InterPro"/>
</dbReference>
<dbReference type="OrthoDB" id="9801008at2"/>
<dbReference type="Gene3D" id="2.60.40.730">
    <property type="entry name" value="SOR catalytic domain"/>
    <property type="match status" value="1"/>
</dbReference>
<dbReference type="GO" id="GO:0005506">
    <property type="term" value="F:iron ion binding"/>
    <property type="evidence" value="ECO:0007669"/>
    <property type="project" value="InterPro"/>
</dbReference>
<dbReference type="SUPFAM" id="SSF49367">
    <property type="entry name" value="Superoxide reductase-like"/>
    <property type="match status" value="1"/>
</dbReference>
<evidence type="ECO:0000313" key="3">
    <source>
        <dbReference type="EMBL" id="GCF94216.1"/>
    </source>
</evidence>
<keyword evidence="1" id="KW-0238">DNA-binding</keyword>
<dbReference type="InterPro" id="IPR036073">
    <property type="entry name" value="Desulfoferrodoxin_Fe-bd_dom_sf"/>
</dbReference>
<dbReference type="PANTHER" id="PTHR46558">
    <property type="entry name" value="TRACRIPTIONAL REGULATORY PROTEIN-RELATED-RELATED"/>
    <property type="match status" value="1"/>
</dbReference>
<sequence>MNYEKTGQLIAALRKERGWTQRKLAEEMNLSDRTISKWERGHGCPDISLLRELTQLLNVDIDQLLSGELTINQQSNGNLKSIAFYSCETCGNSSFSIGKMDVSCCGRHLEALTAYSAGQKHQMKREDIESEVYLTFDHPMTKEHYISFIAAVSGDKVWLAKLYPEQEAAVRIPKFYGAAIYSYCTKEGLFRHDEL</sequence>
<dbReference type="GO" id="GO:0003677">
    <property type="term" value="F:DNA binding"/>
    <property type="evidence" value="ECO:0007669"/>
    <property type="project" value="UniProtKB-KW"/>
</dbReference>
<dbReference type="InterPro" id="IPR010982">
    <property type="entry name" value="Lambda_DNA-bd_dom_sf"/>
</dbReference>
<evidence type="ECO:0000259" key="2">
    <source>
        <dbReference type="PROSITE" id="PS50943"/>
    </source>
</evidence>
<keyword evidence="4" id="KW-1185">Reference proteome</keyword>
<reference evidence="4" key="1">
    <citation type="submission" date="2019-02" db="EMBL/GenBank/DDBJ databases">
        <title>Draft genome sequence of Enterococcus sp. Gos25-1.</title>
        <authorList>
            <person name="Tanaka N."/>
            <person name="Shiwa Y."/>
            <person name="Fujita N."/>
        </authorList>
    </citation>
    <scope>NUCLEOTIDE SEQUENCE [LARGE SCALE GENOMIC DNA]</scope>
    <source>
        <strain evidence="4">Gos25-1</strain>
    </source>
</reference>